<dbReference type="InterPro" id="IPR045741">
    <property type="entry name" value="PorV"/>
</dbReference>
<evidence type="ECO:0000256" key="1">
    <source>
        <dbReference type="SAM" id="SignalP"/>
    </source>
</evidence>
<accession>A0ABP3Y4P5</accession>
<dbReference type="EMBL" id="BAAAFH010000022">
    <property type="protein sequence ID" value="GAA0876499.1"/>
    <property type="molecule type" value="Genomic_DNA"/>
</dbReference>
<reference evidence="4" key="1">
    <citation type="journal article" date="2019" name="Int. J. Syst. Evol. Microbiol.">
        <title>The Global Catalogue of Microorganisms (GCM) 10K type strain sequencing project: providing services to taxonomists for standard genome sequencing and annotation.</title>
        <authorList>
            <consortium name="The Broad Institute Genomics Platform"/>
            <consortium name="The Broad Institute Genome Sequencing Center for Infectious Disease"/>
            <person name="Wu L."/>
            <person name="Ma J."/>
        </authorList>
    </citation>
    <scope>NUCLEOTIDE SEQUENCE [LARGE SCALE GENOMIC DNA]</scope>
    <source>
        <strain evidence="4">JCM 16083</strain>
    </source>
</reference>
<dbReference type="InterPro" id="IPR047799">
    <property type="entry name" value="T9SS_OM_PorV"/>
</dbReference>
<evidence type="ECO:0000313" key="4">
    <source>
        <dbReference type="Proteomes" id="UP001501126"/>
    </source>
</evidence>
<keyword evidence="1" id="KW-0732">Signal</keyword>
<comment type="caution">
    <text evidence="3">The sequence shown here is derived from an EMBL/GenBank/DDBJ whole genome shotgun (WGS) entry which is preliminary data.</text>
</comment>
<evidence type="ECO:0000313" key="3">
    <source>
        <dbReference type="EMBL" id="GAA0876499.1"/>
    </source>
</evidence>
<gene>
    <name evidence="3" type="primary">porV</name>
    <name evidence="3" type="ORF">GCM10009118_29090</name>
</gene>
<protein>
    <submittedName>
        <fullName evidence="3">Type IX secretion system outer membrane channel protein PorV</fullName>
    </submittedName>
</protein>
<dbReference type="RefSeq" id="WP_343789456.1">
    <property type="nucleotide sequence ID" value="NZ_BAAAFH010000022.1"/>
</dbReference>
<name>A0ABP3Y4P5_9FLAO</name>
<dbReference type="NCBIfam" id="NF033710">
    <property type="entry name" value="T9SS_OM_PorV"/>
    <property type="match status" value="1"/>
</dbReference>
<organism evidence="3 4">
    <name type="scientific">Wandonia haliotis</name>
    <dbReference type="NCBI Taxonomy" id="574963"/>
    <lineage>
        <taxon>Bacteria</taxon>
        <taxon>Pseudomonadati</taxon>
        <taxon>Bacteroidota</taxon>
        <taxon>Flavobacteriia</taxon>
        <taxon>Flavobacteriales</taxon>
        <taxon>Crocinitomicaceae</taxon>
        <taxon>Wandonia</taxon>
    </lineage>
</organism>
<dbReference type="Gene3D" id="2.40.160.60">
    <property type="entry name" value="Outer membrane protein transport protein (OMPP1/FadL/TodX)"/>
    <property type="match status" value="2"/>
</dbReference>
<sequence length="425" mass="46632">MIKQFVTVAIGLASFSFVLGQGTNPSQFDKAEQVQLNTITTAVPFIGITPDSRSGAMGDIGAGISPDANSLYWNTSKLAFAEKDFEIAVSYSPWLQRLAKDIHLSYLSGYKKIGERHAVGGSLRYFSLGNITFTDVQGKKVRDFTPSELELTVGYAFQLSRVFSIGLNGKYIFSNLTGGTTVQGANTKAGQAGAADLSFSYYDKEKKWFGKKAEVGVGLTISNIGNKITYSQNGATDFLPTNLRLGTAVKTHIDEYNAITFGVDVNKLLVPTPQVMVNGNDGNNYWIGKDNNVGVITGIFQSFGDAPGRALLDENGEAIVENGEVQIKKNSRFGEEIREINFGVGLEYWYNEVFAVRTGYFHEDRSKGNRQYLTFGIGLQYNVFGLDISYLAAFSRLNPLANTLRFTLRFVFDKKSSVAKSADEE</sequence>
<feature type="chain" id="PRO_5047161097" evidence="1">
    <location>
        <begin position="21"/>
        <end position="425"/>
    </location>
</feature>
<dbReference type="Proteomes" id="UP001501126">
    <property type="component" value="Unassembled WGS sequence"/>
</dbReference>
<evidence type="ECO:0000259" key="2">
    <source>
        <dbReference type="Pfam" id="PF19572"/>
    </source>
</evidence>
<proteinExistence type="predicted"/>
<dbReference type="NCBIfam" id="NF033709">
    <property type="entry name" value="PorV_fam"/>
    <property type="match status" value="1"/>
</dbReference>
<keyword evidence="4" id="KW-1185">Reference proteome</keyword>
<feature type="domain" description="Type IX secretion system protein PorV" evidence="2">
    <location>
        <begin position="34"/>
        <end position="274"/>
    </location>
</feature>
<dbReference type="Pfam" id="PF19572">
    <property type="entry name" value="PorV"/>
    <property type="match status" value="1"/>
</dbReference>
<feature type="signal peptide" evidence="1">
    <location>
        <begin position="1"/>
        <end position="20"/>
    </location>
</feature>